<reference evidence="2 3" key="1">
    <citation type="submission" date="2013-02" db="EMBL/GenBank/DDBJ databases">
        <authorList>
            <person name="Fiebig A."/>
            <person name="Goeker M."/>
            <person name="Klenk H.-P.P."/>
        </authorList>
    </citation>
    <scope>NUCLEOTIDE SEQUENCE [LARGE SCALE GENOMIC DNA]</scope>
    <source>
        <strain evidence="2 3">DSM 19309</strain>
    </source>
</reference>
<evidence type="ECO:0000313" key="2">
    <source>
        <dbReference type="EMBL" id="EYD77977.1"/>
    </source>
</evidence>
<name>A0A017HU17_9RHOB</name>
<comment type="caution">
    <text evidence="2">The sequence shown here is derived from an EMBL/GenBank/DDBJ whole genome shotgun (WGS) entry which is preliminary data.</text>
</comment>
<dbReference type="SUPFAM" id="SSF53697">
    <property type="entry name" value="SIS domain"/>
    <property type="match status" value="1"/>
</dbReference>
<dbReference type="InterPro" id="IPR001347">
    <property type="entry name" value="SIS_dom"/>
</dbReference>
<sequence>MTLTETRTWAEIQQQPTLWEDWARTPHLANARAWIASLGPREVWLCGAGTSAYIGDIVASGLEGQGLRLRSIPTTDIVSRPRAYLPTDALVVHFGRSGDSAESVGLLDALDALSPATPRLNVTCNPKGQLATRPAPGPWFSLVLPEAAHDAGFAMTSSFSTMLLSALALLAPEGAGPVPALAARLRSLLRLYAAEAGAARTPQRLVFLGAGPLAFAARESALKVMELTAGAIPCLWDSTLGFRHGPKSFVQGATDIVLLLSPDPHAALYDHDLAAELRSQFPASRVTTIGPGGNLDVPMPEGAAWGAALVVPYAQILAATLSDRLGLKVDDPFEGQGTLSRVVQGIQLHPVTP</sequence>
<proteinExistence type="predicted"/>
<dbReference type="STRING" id="442562.Rumeso_00438"/>
<feature type="domain" description="SIS" evidence="1">
    <location>
        <begin position="193"/>
        <end position="332"/>
    </location>
</feature>
<dbReference type="EMBL" id="AOSK01000019">
    <property type="protein sequence ID" value="EYD77977.1"/>
    <property type="molecule type" value="Genomic_DNA"/>
</dbReference>
<dbReference type="RefSeq" id="WP_037280665.1">
    <property type="nucleotide sequence ID" value="NZ_KK088575.1"/>
</dbReference>
<feature type="domain" description="SIS" evidence="1">
    <location>
        <begin position="31"/>
        <end position="180"/>
    </location>
</feature>
<dbReference type="PATRIC" id="fig|442562.3.peg.437"/>
<dbReference type="AlphaFoldDB" id="A0A017HU17"/>
<dbReference type="Gene3D" id="3.40.50.10490">
    <property type="entry name" value="Glucose-6-phosphate isomerase like protein, domain 1"/>
    <property type="match status" value="2"/>
</dbReference>
<protein>
    <submittedName>
        <fullName evidence="2">Galactosamine-6-phosphate isomerase</fullName>
        <ecNumber evidence="2">5.3.1.-</ecNumber>
    </submittedName>
</protein>
<dbReference type="PROSITE" id="PS51464">
    <property type="entry name" value="SIS"/>
    <property type="match status" value="2"/>
</dbReference>
<organism evidence="2 3">
    <name type="scientific">Rubellimicrobium mesophilum DSM 19309</name>
    <dbReference type="NCBI Taxonomy" id="442562"/>
    <lineage>
        <taxon>Bacteria</taxon>
        <taxon>Pseudomonadati</taxon>
        <taxon>Pseudomonadota</taxon>
        <taxon>Alphaproteobacteria</taxon>
        <taxon>Rhodobacterales</taxon>
        <taxon>Roseobacteraceae</taxon>
        <taxon>Rubellimicrobium</taxon>
    </lineage>
</organism>
<dbReference type="GO" id="GO:1901135">
    <property type="term" value="P:carbohydrate derivative metabolic process"/>
    <property type="evidence" value="ECO:0007669"/>
    <property type="project" value="InterPro"/>
</dbReference>
<evidence type="ECO:0000313" key="3">
    <source>
        <dbReference type="Proteomes" id="UP000019666"/>
    </source>
</evidence>
<dbReference type="OrthoDB" id="9810372at2"/>
<dbReference type="EC" id="5.3.1.-" evidence="2"/>
<dbReference type="Proteomes" id="UP000019666">
    <property type="component" value="Unassembled WGS sequence"/>
</dbReference>
<accession>A0A017HU17</accession>
<keyword evidence="2" id="KW-0413">Isomerase</keyword>
<gene>
    <name evidence="2" type="ORF">Rumeso_00438</name>
</gene>
<dbReference type="GO" id="GO:0097367">
    <property type="term" value="F:carbohydrate derivative binding"/>
    <property type="evidence" value="ECO:0007669"/>
    <property type="project" value="InterPro"/>
</dbReference>
<dbReference type="GO" id="GO:0016853">
    <property type="term" value="F:isomerase activity"/>
    <property type="evidence" value="ECO:0007669"/>
    <property type="project" value="UniProtKB-KW"/>
</dbReference>
<keyword evidence="3" id="KW-1185">Reference proteome</keyword>
<dbReference type="HOGENOM" id="CLU_012520_0_0_5"/>
<evidence type="ECO:0000259" key="1">
    <source>
        <dbReference type="PROSITE" id="PS51464"/>
    </source>
</evidence>
<dbReference type="InterPro" id="IPR046348">
    <property type="entry name" value="SIS_dom_sf"/>
</dbReference>